<sequence>MSTLDSGSISVEVASVADGSEVVANDVTANEDDASVALDIGATLLDTDGSESIASVIIEGVPDTVQLSAGTDNNDGTWTLAASDLEGLTATVDPNASGTFEMKVIANTVDSDGDSGGDDTISNEGSFTLTVTPDADEVTFTAGSAAGDEDSWIDVNSSFSLQDLDGSENVTAVTLNDIPSGAELQVDGSAIAINNGSATIATSHLSEDGNGNYQIDGLQIKAPADSNVDFDLGIDVTVTDTADGMSSTQVTGGTIGVTVTGVVDEINFAANATGGTEDQTITLDLSGGLTDTDGSESFTVELTGVPDGASLSAGTDNGGGSWTITSTVDSPVDLSSVELSGLADNYSGSFDLGATWTVTDYAEDGSGGYTTTVDDTATGSVNFTVSVDPVADEVTVTPSQVATSGDEDSWISVESPTFTLQDNDSGDEAISEVTLSGIPDGAELQIDTGSGTVSIDVTDGNATIPLDYVVEVSDGSYQIDGLEIQAPDDSNVNFEFGVHVTTTDEVNGLSDSITTDSSVDVTVASVADDANLSASDAVGDEAGWANLDIATSVTDTDGSEEVSHLIIDTGDPQIVLSAGSYDADSGSWTLSTDQLEGLQVKHTDDNFSGTFDLSVSSYVLDSDADSGGNDTSMVSTDFTVTVNPIADEVTVSDGSVAGDEDTWMTITDGPIFTLTDTTDGTEAVTAIDLSGIPAGSELKLADGTTITVDGDGTAELPASAVSDIGNNQFTIDGLMVKAPADSNVNFEIDVSVTTTDSNGDSSHVLADAGSGTIAVEVSSVADDPTLTTGDATTVEGVAVDLNISSAVTDLDASESITQIVIGGVPDGVSLSAGTDNDDGTWTVSVDQLDGLQANIGEDTSGIFDLSVTSYVLDADSDAGGDDTTTQADSFTLTVNPRLMVSPSPMAPPRGRKIAGSASTRLCCSSTIAMAPNRSTASPSPVCPVEQSYNLKAALRSPSMAMVKPPSPPPPSLL</sequence>
<dbReference type="EMBL" id="LO017727">
    <property type="protein sequence ID" value="CRH08290.1"/>
    <property type="molecule type" value="Genomic_DNA"/>
</dbReference>
<name>A0A1S7LN41_MAGMO</name>
<reference evidence="1" key="1">
    <citation type="submission" date="2015-04" db="EMBL/GenBank/DDBJ databases">
        <authorList>
            <person name="Syromyatnikov M.Y."/>
            <person name="Popov V.N."/>
        </authorList>
    </citation>
    <scope>NUCLEOTIDE SEQUENCE</scope>
    <source>
        <strain evidence="1">MO-1</strain>
    </source>
</reference>
<evidence type="ECO:0000313" key="1">
    <source>
        <dbReference type="EMBL" id="CRH08290.1"/>
    </source>
</evidence>
<dbReference type="AlphaFoldDB" id="A0A1S7LN41"/>
<proteinExistence type="predicted"/>
<gene>
    <name evidence="1" type="ORF">MAGMO_4162</name>
</gene>
<protein>
    <submittedName>
        <fullName evidence="1">Uncharacterized protein</fullName>
    </submittedName>
</protein>
<organism evidence="1">
    <name type="scientific">Magnetococcus massalia (strain MO-1)</name>
    <dbReference type="NCBI Taxonomy" id="451514"/>
    <lineage>
        <taxon>Bacteria</taxon>
        <taxon>Pseudomonadati</taxon>
        <taxon>Pseudomonadota</taxon>
        <taxon>Magnetococcia</taxon>
        <taxon>Magnetococcales</taxon>
        <taxon>Magnetococcaceae</taxon>
        <taxon>Magnetococcus</taxon>
    </lineage>
</organism>
<accession>A0A1S7LN41</accession>